<dbReference type="AlphaFoldDB" id="C1C2N1"/>
<protein>
    <submittedName>
        <fullName evidence="4">Broad-complex core protein isoform 6</fullName>
    </submittedName>
</protein>
<feature type="compositionally biased region" description="Basic and acidic residues" evidence="2">
    <location>
        <begin position="126"/>
        <end position="135"/>
    </location>
</feature>
<dbReference type="GO" id="GO:0003006">
    <property type="term" value="P:developmental process involved in reproduction"/>
    <property type="evidence" value="ECO:0007669"/>
    <property type="project" value="UniProtKB-ARBA"/>
</dbReference>
<organism evidence="4">
    <name type="scientific">Caligus clemensi</name>
    <name type="common">Sea louse</name>
    <dbReference type="NCBI Taxonomy" id="344056"/>
    <lineage>
        <taxon>Eukaryota</taxon>
        <taxon>Metazoa</taxon>
        <taxon>Ecdysozoa</taxon>
        <taxon>Arthropoda</taxon>
        <taxon>Crustacea</taxon>
        <taxon>Multicrustacea</taxon>
        <taxon>Hexanauplia</taxon>
        <taxon>Copepoda</taxon>
        <taxon>Siphonostomatoida</taxon>
        <taxon>Caligidae</taxon>
        <taxon>Caligus</taxon>
    </lineage>
</organism>
<evidence type="ECO:0000256" key="1">
    <source>
        <dbReference type="ARBA" id="ARBA00023242"/>
    </source>
</evidence>
<sequence length="279" mass="32185">MGSITTECISLRWNNYESNFKESFSELRRSEELFDITLATESHSLRAHKVILSSCSPLFRHLIQSVPSGSRHPLLFLRGIDFKYLESLIDFVYDGEIRLIQEDLDGFLKLAQELKIKGLSQGSTTRDLDTTKEESFESSQVEGRDFEDDMEMENTSLDYVNPLSQDADNYASETQEECPPFDESLEGTSHPSNSEEYIRKLDVEISKLISDKDAHGFYHCNKCKYSTTRRATMQSHCEAMHFITSGFKCDVCQKVLKTRHSRKNHKLKYHKNDPIVLLE</sequence>
<dbReference type="InterPro" id="IPR011333">
    <property type="entry name" value="SKP1/BTB/POZ_sf"/>
</dbReference>
<dbReference type="GO" id="GO:0048468">
    <property type="term" value="P:cell development"/>
    <property type="evidence" value="ECO:0007669"/>
    <property type="project" value="UniProtKB-ARBA"/>
</dbReference>
<dbReference type="PROSITE" id="PS50097">
    <property type="entry name" value="BTB"/>
    <property type="match status" value="1"/>
</dbReference>
<name>C1C2N1_CALCM</name>
<dbReference type="PANTHER" id="PTHR23110:SF99">
    <property type="entry name" value="BROAD-COMPLEX CORE PROTEIN ISOFORM 6"/>
    <property type="match status" value="1"/>
</dbReference>
<feature type="domain" description="BTB" evidence="3">
    <location>
        <begin position="34"/>
        <end position="101"/>
    </location>
</feature>
<dbReference type="SMART" id="SM00355">
    <property type="entry name" value="ZnF_C2H2"/>
    <property type="match status" value="2"/>
</dbReference>
<dbReference type="PROSITE" id="PS00028">
    <property type="entry name" value="ZINC_FINGER_C2H2_1"/>
    <property type="match status" value="1"/>
</dbReference>
<reference evidence="4" key="1">
    <citation type="submission" date="2009-03" db="EMBL/GenBank/DDBJ databases">
        <title>Caligus clemensi ESTs and full-length cDNAs.</title>
        <authorList>
            <person name="Yasuike M."/>
            <person name="von Schalburg K."/>
            <person name="Cooper G."/>
            <person name="Leong J."/>
            <person name="Jones S.R.M."/>
            <person name="Koop B.F."/>
        </authorList>
    </citation>
    <scope>NUCLEOTIDE SEQUENCE</scope>
    <source>
        <tissue evidence="4">Whole</tissue>
    </source>
</reference>
<gene>
    <name evidence="4" type="primary">BRC4</name>
</gene>
<dbReference type="Pfam" id="PF00651">
    <property type="entry name" value="BTB"/>
    <property type="match status" value="1"/>
</dbReference>
<dbReference type="EMBL" id="BT081110">
    <property type="protein sequence ID" value="ACO15534.1"/>
    <property type="molecule type" value="mRNA"/>
</dbReference>
<evidence type="ECO:0000256" key="2">
    <source>
        <dbReference type="SAM" id="MobiDB-lite"/>
    </source>
</evidence>
<dbReference type="CDD" id="cd18315">
    <property type="entry name" value="BTB_POZ_BAB-like"/>
    <property type="match status" value="1"/>
</dbReference>
<dbReference type="GO" id="GO:0006357">
    <property type="term" value="P:regulation of transcription by RNA polymerase II"/>
    <property type="evidence" value="ECO:0007669"/>
    <property type="project" value="TreeGrafter"/>
</dbReference>
<dbReference type="GO" id="GO:0005634">
    <property type="term" value="C:nucleus"/>
    <property type="evidence" value="ECO:0007669"/>
    <property type="project" value="TreeGrafter"/>
</dbReference>
<proteinExistence type="evidence at transcript level"/>
<dbReference type="InterPro" id="IPR013087">
    <property type="entry name" value="Znf_C2H2_type"/>
</dbReference>
<keyword evidence="1" id="KW-0539">Nucleus</keyword>
<dbReference type="Gene3D" id="3.30.160.60">
    <property type="entry name" value="Classic Zinc Finger"/>
    <property type="match status" value="1"/>
</dbReference>
<feature type="region of interest" description="Disordered" evidence="2">
    <location>
        <begin position="121"/>
        <end position="144"/>
    </location>
</feature>
<dbReference type="InterPro" id="IPR051095">
    <property type="entry name" value="Dros_DevTransReg"/>
</dbReference>
<evidence type="ECO:0000259" key="3">
    <source>
        <dbReference type="PROSITE" id="PS50097"/>
    </source>
</evidence>
<dbReference type="SMART" id="SM00225">
    <property type="entry name" value="BTB"/>
    <property type="match status" value="1"/>
</dbReference>
<evidence type="ECO:0000313" key="4">
    <source>
        <dbReference type="EMBL" id="ACO15534.1"/>
    </source>
</evidence>
<feature type="compositionally biased region" description="Acidic residues" evidence="2">
    <location>
        <begin position="174"/>
        <end position="185"/>
    </location>
</feature>
<accession>C1C2N1</accession>
<dbReference type="Gene3D" id="3.30.710.10">
    <property type="entry name" value="Potassium Channel Kv1.1, Chain A"/>
    <property type="match status" value="1"/>
</dbReference>
<dbReference type="PANTHER" id="PTHR23110">
    <property type="entry name" value="BTB DOMAIN TRANSCRIPTION FACTOR"/>
    <property type="match status" value="1"/>
</dbReference>
<dbReference type="InterPro" id="IPR000210">
    <property type="entry name" value="BTB/POZ_dom"/>
</dbReference>
<dbReference type="SUPFAM" id="SSF54695">
    <property type="entry name" value="POZ domain"/>
    <property type="match status" value="1"/>
</dbReference>
<feature type="region of interest" description="Disordered" evidence="2">
    <location>
        <begin position="170"/>
        <end position="193"/>
    </location>
</feature>
<dbReference type="GO" id="GO:0048513">
    <property type="term" value="P:animal organ development"/>
    <property type="evidence" value="ECO:0007669"/>
    <property type="project" value="UniProtKB-ARBA"/>
</dbReference>